<dbReference type="AlphaFoldDB" id="A0A1J1JKI2"/>
<accession>A0A1J1JKI2</accession>
<name>A0A1J1JKI2_PLAAG</name>
<gene>
    <name evidence="1" type="ORF">PLAM_4048</name>
</gene>
<evidence type="ECO:0000313" key="1">
    <source>
        <dbReference type="EMBL" id="CUM62014.1"/>
    </source>
</evidence>
<organism evidence="1">
    <name type="scientific">Planktothrix agardhii</name>
    <name type="common">Oscillatoria agardhii</name>
    <dbReference type="NCBI Taxonomy" id="1160"/>
    <lineage>
        <taxon>Bacteria</taxon>
        <taxon>Bacillati</taxon>
        <taxon>Cyanobacteriota</taxon>
        <taxon>Cyanophyceae</taxon>
        <taxon>Oscillatoriophycideae</taxon>
        <taxon>Oscillatoriales</taxon>
        <taxon>Microcoleaceae</taxon>
        <taxon>Planktothrix</taxon>
    </lineage>
</organism>
<proteinExistence type="predicted"/>
<dbReference type="EMBL" id="LO018304">
    <property type="protein sequence ID" value="CUM62014.1"/>
    <property type="molecule type" value="Genomic_DNA"/>
</dbReference>
<protein>
    <submittedName>
        <fullName evidence="1">Uncharacterized protein</fullName>
    </submittedName>
</protein>
<reference evidence="1" key="1">
    <citation type="submission" date="2015-09" db="EMBL/GenBank/DDBJ databases">
        <authorList>
            <person name="Jackson K.R."/>
            <person name="Lunt B.L."/>
            <person name="Fisher J.N.B."/>
            <person name="Gardner A.V."/>
            <person name="Bailey M.E."/>
            <person name="Deus L.M."/>
            <person name="Earl A.S."/>
            <person name="Gibby P.D."/>
            <person name="Hartmann K.A."/>
            <person name="Liu J.E."/>
            <person name="Manci A.M."/>
            <person name="Nielsen D.A."/>
            <person name="Solomon M.B."/>
            <person name="Breakwell D.P."/>
            <person name="Burnett S.H."/>
            <person name="Grose J.H."/>
        </authorList>
    </citation>
    <scope>NUCLEOTIDE SEQUENCE</scope>
    <source>
        <strain evidence="1">7805</strain>
    </source>
</reference>
<sequence length="41" mass="4645">MAHKTLSRFIKNQLGQAVNNPVDVFLLYAKITFLANQTLKP</sequence>